<organism evidence="1 2">
    <name type="scientific">Candidatus Eubacterium faecale</name>
    <dbReference type="NCBI Taxonomy" id="2838568"/>
    <lineage>
        <taxon>Bacteria</taxon>
        <taxon>Bacillati</taxon>
        <taxon>Bacillota</taxon>
        <taxon>Clostridia</taxon>
        <taxon>Eubacteriales</taxon>
        <taxon>Eubacteriaceae</taxon>
        <taxon>Eubacterium</taxon>
    </lineage>
</organism>
<comment type="caution">
    <text evidence="1">The sequence shown here is derived from an EMBL/GenBank/DDBJ whole genome shotgun (WGS) entry which is preliminary data.</text>
</comment>
<reference evidence="1" key="1">
    <citation type="journal article" date="2021" name="PeerJ">
        <title>Extensive microbial diversity within the chicken gut microbiome revealed by metagenomics and culture.</title>
        <authorList>
            <person name="Gilroy R."/>
            <person name="Ravi A."/>
            <person name="Getino M."/>
            <person name="Pursley I."/>
            <person name="Horton D.L."/>
            <person name="Alikhan N.F."/>
            <person name="Baker D."/>
            <person name="Gharbi K."/>
            <person name="Hall N."/>
            <person name="Watson M."/>
            <person name="Adriaenssens E.M."/>
            <person name="Foster-Nyarko E."/>
            <person name="Jarju S."/>
            <person name="Secka A."/>
            <person name="Antonio M."/>
            <person name="Oren A."/>
            <person name="Chaudhuri R.R."/>
            <person name="La Ragione R."/>
            <person name="Hildebrand F."/>
            <person name="Pallen M.J."/>
        </authorList>
    </citation>
    <scope>NUCLEOTIDE SEQUENCE</scope>
    <source>
        <strain evidence="1">CHK188-16595</strain>
    </source>
</reference>
<proteinExistence type="predicted"/>
<sequence>MTLLIDDELLQKCGGGSSEYWFSYGDYTIKNISELNEMDKPDDVGQTAYYVSLGLIPFVSVSNEEVMRAFVKQRGSAKLNGILQKVHSDDFIETFWKYFNAYPELKEGLVEFGDQFIVHKLIEWCKENNINYELSENIQNISVH</sequence>
<gene>
    <name evidence="1" type="ORF">IAA37_07575</name>
</gene>
<dbReference type="Proteomes" id="UP000823877">
    <property type="component" value="Unassembled WGS sequence"/>
</dbReference>
<dbReference type="EMBL" id="DWXN01000012">
    <property type="protein sequence ID" value="HJB75511.1"/>
    <property type="molecule type" value="Genomic_DNA"/>
</dbReference>
<protein>
    <submittedName>
        <fullName evidence="1">Uncharacterized protein</fullName>
    </submittedName>
</protein>
<dbReference type="AlphaFoldDB" id="A0A9D2SA34"/>
<reference evidence="1" key="2">
    <citation type="submission" date="2021-04" db="EMBL/GenBank/DDBJ databases">
        <authorList>
            <person name="Gilroy R."/>
        </authorList>
    </citation>
    <scope>NUCLEOTIDE SEQUENCE</scope>
    <source>
        <strain evidence="1">CHK188-16595</strain>
    </source>
</reference>
<evidence type="ECO:0000313" key="1">
    <source>
        <dbReference type="EMBL" id="HJB75511.1"/>
    </source>
</evidence>
<name>A0A9D2SA34_9FIRM</name>
<accession>A0A9D2SA34</accession>
<evidence type="ECO:0000313" key="2">
    <source>
        <dbReference type="Proteomes" id="UP000823877"/>
    </source>
</evidence>